<dbReference type="GO" id="GO:0016491">
    <property type="term" value="F:oxidoreductase activity"/>
    <property type="evidence" value="ECO:0007669"/>
    <property type="project" value="TreeGrafter"/>
</dbReference>
<dbReference type="PANTHER" id="PTHR42923">
    <property type="entry name" value="PROTOPORPHYRINOGEN OXIDASE"/>
    <property type="match status" value="1"/>
</dbReference>
<name>A0A9P6AVK4_9AGAM</name>
<gene>
    <name evidence="2" type="ORF">BS47DRAFT_1393916</name>
</gene>
<keyword evidence="1" id="KW-0812">Transmembrane</keyword>
<keyword evidence="1" id="KW-1133">Transmembrane helix</keyword>
<accession>A0A9P6AVK4</accession>
<dbReference type="InterPro" id="IPR036188">
    <property type="entry name" value="FAD/NAD-bd_sf"/>
</dbReference>
<proteinExistence type="predicted"/>
<evidence type="ECO:0000313" key="2">
    <source>
        <dbReference type="EMBL" id="KAF9512758.1"/>
    </source>
</evidence>
<dbReference type="OrthoDB" id="1111734at2759"/>
<evidence type="ECO:0000313" key="3">
    <source>
        <dbReference type="Proteomes" id="UP000886523"/>
    </source>
</evidence>
<dbReference type="Pfam" id="PF13450">
    <property type="entry name" value="NAD_binding_8"/>
    <property type="match status" value="1"/>
</dbReference>
<protein>
    <submittedName>
        <fullName evidence="2">Uncharacterized protein</fullName>
    </submittedName>
</protein>
<dbReference type="SUPFAM" id="SSF51905">
    <property type="entry name" value="FAD/NAD(P)-binding domain"/>
    <property type="match status" value="1"/>
</dbReference>
<feature type="transmembrane region" description="Helical" evidence="1">
    <location>
        <begin position="164"/>
        <end position="187"/>
    </location>
</feature>
<dbReference type="Proteomes" id="UP000886523">
    <property type="component" value="Unassembled WGS sequence"/>
</dbReference>
<evidence type="ECO:0000256" key="1">
    <source>
        <dbReference type="SAM" id="Phobius"/>
    </source>
</evidence>
<dbReference type="InterPro" id="IPR050464">
    <property type="entry name" value="Zeta_carotene_desat/Oxidored"/>
</dbReference>
<reference evidence="2" key="1">
    <citation type="journal article" date="2020" name="Nat. Commun.">
        <title>Large-scale genome sequencing of mycorrhizal fungi provides insights into the early evolution of symbiotic traits.</title>
        <authorList>
            <person name="Miyauchi S."/>
            <person name="Kiss E."/>
            <person name="Kuo A."/>
            <person name="Drula E."/>
            <person name="Kohler A."/>
            <person name="Sanchez-Garcia M."/>
            <person name="Morin E."/>
            <person name="Andreopoulos B."/>
            <person name="Barry K.W."/>
            <person name="Bonito G."/>
            <person name="Buee M."/>
            <person name="Carver A."/>
            <person name="Chen C."/>
            <person name="Cichocki N."/>
            <person name="Clum A."/>
            <person name="Culley D."/>
            <person name="Crous P.W."/>
            <person name="Fauchery L."/>
            <person name="Girlanda M."/>
            <person name="Hayes R.D."/>
            <person name="Keri Z."/>
            <person name="LaButti K."/>
            <person name="Lipzen A."/>
            <person name="Lombard V."/>
            <person name="Magnuson J."/>
            <person name="Maillard F."/>
            <person name="Murat C."/>
            <person name="Nolan M."/>
            <person name="Ohm R.A."/>
            <person name="Pangilinan J."/>
            <person name="Pereira M.F."/>
            <person name="Perotto S."/>
            <person name="Peter M."/>
            <person name="Pfister S."/>
            <person name="Riley R."/>
            <person name="Sitrit Y."/>
            <person name="Stielow J.B."/>
            <person name="Szollosi G."/>
            <person name="Zifcakova L."/>
            <person name="Stursova M."/>
            <person name="Spatafora J.W."/>
            <person name="Tedersoo L."/>
            <person name="Vaario L.M."/>
            <person name="Yamada A."/>
            <person name="Yan M."/>
            <person name="Wang P."/>
            <person name="Xu J."/>
            <person name="Bruns T."/>
            <person name="Baldrian P."/>
            <person name="Vilgalys R."/>
            <person name="Dunand C."/>
            <person name="Henrissat B."/>
            <person name="Grigoriev I.V."/>
            <person name="Hibbett D."/>
            <person name="Nagy L.G."/>
            <person name="Martin F.M."/>
        </authorList>
    </citation>
    <scope>NUCLEOTIDE SEQUENCE</scope>
    <source>
        <strain evidence="2">UP504</strain>
    </source>
</reference>
<keyword evidence="1" id="KW-0472">Membrane</keyword>
<sequence length="607" mass="66419">MPKSPRNAKVAIIGSGLAGLTSAFLLSTVTDDAAGVQFDVHLFEKSDSVGMDNKSITVSSHSGGKATTQIRIDVPMRSFQGGYYPNLIALYNYLGVVFRTSDFSYSFSSLSSSALGSLTWRPRLLYNGSSGLGGISIPTERSPSSGLFACEDHSVPVSFAYSGIVRFIFITLPSLCLFGLFALQLLFNFIRLAILASPLFYSRSSVETLRQWSERTTPSGFLARLTGADVSWLTFIHEVVMPLFSAVCTASEEDVYNHPATEILEYVWKTHFTSHYVVTHGVQDAVSRIMKTLPPENIHLSSTIAALRLDPSDPSTTEITYTTADGTAVASGFHHVIFATQANNGIPILESYAASLPLKSPQLQHIVAQIGCLRRFKYIRTVVVNHTDDALIPPVAQDQRDLNLVCAQRDVRDYSSLYSNCVPPNYTMATHMIQSPPPSSSAFSSILPASHSSVIVSPNSVVYQTTNPIIPPRDECVLSTAIIERAVLTVDSKIAQRQLMTEEDAPSFPFGLSVSISRPAAPKRLLPFVVSLKRRRIRKLGPVQGAGRLQAVVPASCPSHSFSRLDRRKHDIWENDRDMPTNGEVQTAVVPPGIWLCGSYAHPAFRY</sequence>
<dbReference type="AlphaFoldDB" id="A0A9P6AVK4"/>
<dbReference type="EMBL" id="MU128982">
    <property type="protein sequence ID" value="KAF9512758.1"/>
    <property type="molecule type" value="Genomic_DNA"/>
</dbReference>
<organism evidence="2 3">
    <name type="scientific">Hydnum rufescens UP504</name>
    <dbReference type="NCBI Taxonomy" id="1448309"/>
    <lineage>
        <taxon>Eukaryota</taxon>
        <taxon>Fungi</taxon>
        <taxon>Dikarya</taxon>
        <taxon>Basidiomycota</taxon>
        <taxon>Agaricomycotina</taxon>
        <taxon>Agaricomycetes</taxon>
        <taxon>Cantharellales</taxon>
        <taxon>Hydnaceae</taxon>
        <taxon>Hydnum</taxon>
    </lineage>
</organism>
<comment type="caution">
    <text evidence="2">The sequence shown here is derived from an EMBL/GenBank/DDBJ whole genome shotgun (WGS) entry which is preliminary data.</text>
</comment>
<dbReference type="Gene3D" id="3.50.50.60">
    <property type="entry name" value="FAD/NAD(P)-binding domain"/>
    <property type="match status" value="1"/>
</dbReference>
<dbReference type="PANTHER" id="PTHR42923:SF17">
    <property type="entry name" value="AMINE OXIDASE DOMAIN-CONTAINING PROTEIN"/>
    <property type="match status" value="1"/>
</dbReference>
<keyword evidence="3" id="KW-1185">Reference proteome</keyword>